<dbReference type="GO" id="GO:0005829">
    <property type="term" value="C:cytosol"/>
    <property type="evidence" value="ECO:0007669"/>
    <property type="project" value="TreeGrafter"/>
</dbReference>
<dbReference type="Pfam" id="PF00270">
    <property type="entry name" value="DEAD"/>
    <property type="match status" value="1"/>
</dbReference>
<dbReference type="SMART" id="SM00487">
    <property type="entry name" value="DEXDc"/>
    <property type="match status" value="1"/>
</dbReference>
<evidence type="ECO:0000313" key="13">
    <source>
        <dbReference type="Proteomes" id="UP000534286"/>
    </source>
</evidence>
<dbReference type="InterPro" id="IPR006483">
    <property type="entry name" value="CRISPR-assoc_Cas3_HD"/>
</dbReference>
<evidence type="ECO:0000256" key="7">
    <source>
        <dbReference type="ARBA" id="ARBA00022806"/>
    </source>
</evidence>
<comment type="similarity">
    <text evidence="2">In the central section; belongs to the CRISPR-associated helicase Cas3 family.</text>
</comment>
<keyword evidence="3" id="KW-0540">Nuclease</keyword>
<feature type="domain" description="Helicase ATP-binding" evidence="10">
    <location>
        <begin position="251"/>
        <end position="420"/>
    </location>
</feature>
<keyword evidence="8" id="KW-0067">ATP-binding</keyword>
<dbReference type="InterPro" id="IPR006474">
    <property type="entry name" value="Helicase_Cas3_CRISPR-ass_core"/>
</dbReference>
<dbReference type="Pfam" id="PF18019">
    <property type="entry name" value="Cas3_HD"/>
    <property type="match status" value="1"/>
</dbReference>
<evidence type="ECO:0000259" key="11">
    <source>
        <dbReference type="PROSITE" id="PS51643"/>
    </source>
</evidence>
<dbReference type="InterPro" id="IPR038257">
    <property type="entry name" value="CRISPR-assoc_Cas3_HD_sf"/>
</dbReference>
<evidence type="ECO:0000256" key="3">
    <source>
        <dbReference type="ARBA" id="ARBA00022722"/>
    </source>
</evidence>
<evidence type="ECO:0000256" key="4">
    <source>
        <dbReference type="ARBA" id="ARBA00022723"/>
    </source>
</evidence>
<dbReference type="GO" id="GO:0051607">
    <property type="term" value="P:defense response to virus"/>
    <property type="evidence" value="ECO:0007669"/>
    <property type="project" value="UniProtKB-KW"/>
</dbReference>
<dbReference type="RefSeq" id="WP_184755395.1">
    <property type="nucleotide sequence ID" value="NZ_BAABEK010000095.1"/>
</dbReference>
<proteinExistence type="inferred from homology"/>
<evidence type="ECO:0000256" key="9">
    <source>
        <dbReference type="ARBA" id="ARBA00023118"/>
    </source>
</evidence>
<dbReference type="EC" id="3.1.-.-" evidence="12"/>
<dbReference type="PROSITE" id="PS51192">
    <property type="entry name" value="HELICASE_ATP_BIND_1"/>
    <property type="match status" value="1"/>
</dbReference>
<keyword evidence="9" id="KW-0051">Antiviral defense</keyword>
<dbReference type="GO" id="GO:0003676">
    <property type="term" value="F:nucleic acid binding"/>
    <property type="evidence" value="ECO:0007669"/>
    <property type="project" value="InterPro"/>
</dbReference>
<dbReference type="Pfam" id="PF22590">
    <property type="entry name" value="Cas3-like_C_2"/>
    <property type="match status" value="1"/>
</dbReference>
<dbReference type="Gene3D" id="1.10.3210.30">
    <property type="match status" value="1"/>
</dbReference>
<comment type="caution">
    <text evidence="12">The sequence shown here is derived from an EMBL/GenBank/DDBJ whole genome shotgun (WGS) entry which is preliminary data.</text>
</comment>
<evidence type="ECO:0000256" key="8">
    <source>
        <dbReference type="ARBA" id="ARBA00022840"/>
    </source>
</evidence>
<comment type="similarity">
    <text evidence="1">In the N-terminal section; belongs to the CRISPR-associated nuclease Cas3-HD family.</text>
</comment>
<dbReference type="NCBIfam" id="TIGR01596">
    <property type="entry name" value="cas3_HD"/>
    <property type="match status" value="1"/>
</dbReference>
<dbReference type="InterPro" id="IPR027417">
    <property type="entry name" value="P-loop_NTPase"/>
</dbReference>
<name>A0A7W7RXH5_9ACTN</name>
<keyword evidence="6 12" id="KW-0378">Hydrolase</keyword>
<dbReference type="InterPro" id="IPR054712">
    <property type="entry name" value="Cas3-like_dom"/>
</dbReference>
<dbReference type="PROSITE" id="PS51643">
    <property type="entry name" value="HD_CAS3"/>
    <property type="match status" value="1"/>
</dbReference>
<dbReference type="CDD" id="cd09641">
    <property type="entry name" value="Cas3''_I"/>
    <property type="match status" value="1"/>
</dbReference>
<dbReference type="Gene3D" id="3.40.50.300">
    <property type="entry name" value="P-loop containing nucleotide triphosphate hydrolases"/>
    <property type="match status" value="2"/>
</dbReference>
<dbReference type="GO" id="GO:0003724">
    <property type="term" value="F:RNA helicase activity"/>
    <property type="evidence" value="ECO:0007669"/>
    <property type="project" value="TreeGrafter"/>
</dbReference>
<evidence type="ECO:0000256" key="5">
    <source>
        <dbReference type="ARBA" id="ARBA00022741"/>
    </source>
</evidence>
<keyword evidence="12" id="KW-0255">Endonuclease</keyword>
<accession>A0A7W7RXH5</accession>
<dbReference type="AlphaFoldDB" id="A0A7W7RXH5"/>
<feature type="domain" description="HD Cas3-type" evidence="11">
    <location>
        <begin position="11"/>
        <end position="183"/>
    </location>
</feature>
<dbReference type="EMBL" id="JACHJU010000001">
    <property type="protein sequence ID" value="MBB4939398.1"/>
    <property type="molecule type" value="Genomic_DNA"/>
</dbReference>
<gene>
    <name evidence="12" type="ORF">FHR32_003703</name>
</gene>
<dbReference type="CDD" id="cd17930">
    <property type="entry name" value="DEXHc_cas3"/>
    <property type="match status" value="1"/>
</dbReference>
<dbReference type="GO" id="GO:0004519">
    <property type="term" value="F:endonuclease activity"/>
    <property type="evidence" value="ECO:0007669"/>
    <property type="project" value="UniProtKB-KW"/>
</dbReference>
<keyword evidence="13" id="KW-1185">Reference proteome</keyword>
<dbReference type="SUPFAM" id="SSF52540">
    <property type="entry name" value="P-loop containing nucleoside triphosphate hydrolases"/>
    <property type="match status" value="1"/>
</dbReference>
<keyword evidence="4" id="KW-0479">Metal-binding</keyword>
<dbReference type="GO" id="GO:0016787">
    <property type="term" value="F:hydrolase activity"/>
    <property type="evidence" value="ECO:0007669"/>
    <property type="project" value="UniProtKB-KW"/>
</dbReference>
<evidence type="ECO:0000259" key="10">
    <source>
        <dbReference type="PROSITE" id="PS51192"/>
    </source>
</evidence>
<dbReference type="Proteomes" id="UP000534286">
    <property type="component" value="Unassembled WGS sequence"/>
</dbReference>
<keyword evidence="5" id="KW-0547">Nucleotide-binding</keyword>
<dbReference type="PANTHER" id="PTHR47959">
    <property type="entry name" value="ATP-DEPENDENT RNA HELICASE RHLE-RELATED"/>
    <property type="match status" value="1"/>
</dbReference>
<sequence length="734" mass="80761">MTELWAHSVNNAGHRHALSDHLRDTAVLAGDFAEVFGARGLAAYLGLVHDVGKGGCAWQEGLLKAEATSGRVVDAQGRSIDHKAAGTWLAARKAKLGFFSMAVLGHHGGLPDTQDLKRCLASAEVDAQEQVQEAIARIAVLVPEISSGPMPDLPAWVKSAKDPHAVELLLRMVFSALVDADYLDTARHFTGEPRPVPASLATMVEAFEQAREDFLTEARASPLPVDGIRAEVYDQAVKAASQPRGIFPFPAPTGAGKTIAAGGFAAHHAAEHGLRRVIIAVPYMSITEQNAKIYRTLFGDANVLEHHSSVDLHRLPATKKWQRLAAENWDAPVVVTTTVQLFQSLFSRRSTAMRKIHRLAGSVIVLDEVQSLPDAMLLPILSALRHLTEYFGTSVLLASATQPAFFDLEIFRGLKAREVIAQPQPLYERLRRVRYIWKCDPKPTFKQIAAEAAGESQVLLIVNTTADAATLHEELAAAWKHDGPVLHLSTRMAGAHRREVLETVRDRLDRDLPVAVVSTQLVEAGVDLDFPVVYRAMAPAEALQQAAGRSNRNGRLAEGRVIVFDPADGSVRGTQLVYGAALNTSRAYIGPEGKDPDDLTALRTYYQARYAVKNVEGSGAGKQIQDRRADLDFPIVAKQFKMIDEQSVPVLVRYGDDKERDGLRNRLRGSERVEAWVFRRLQPYLATLPTRLAQHAVAEGRATELLGDLYEWIDPYHPHRGIEFTYPKPEDYTR</sequence>
<evidence type="ECO:0000313" key="12">
    <source>
        <dbReference type="EMBL" id="MBB4939398.1"/>
    </source>
</evidence>
<dbReference type="PANTHER" id="PTHR47959:SF16">
    <property type="entry name" value="CRISPR-ASSOCIATED NUCLEASE_HELICASE CAS3-RELATED"/>
    <property type="match status" value="1"/>
</dbReference>
<evidence type="ECO:0000256" key="1">
    <source>
        <dbReference type="ARBA" id="ARBA00006847"/>
    </source>
</evidence>
<evidence type="ECO:0000256" key="2">
    <source>
        <dbReference type="ARBA" id="ARBA00009046"/>
    </source>
</evidence>
<dbReference type="GO" id="GO:0005524">
    <property type="term" value="F:ATP binding"/>
    <property type="evidence" value="ECO:0007669"/>
    <property type="project" value="UniProtKB-KW"/>
</dbReference>
<dbReference type="InterPro" id="IPR014001">
    <property type="entry name" value="Helicase_ATP-bd"/>
</dbReference>
<dbReference type="NCBIfam" id="TIGR01587">
    <property type="entry name" value="cas3_core"/>
    <property type="match status" value="1"/>
</dbReference>
<protein>
    <submittedName>
        <fullName evidence="12">CRISPR-associated endonuclease/helicase Cas3</fullName>
        <ecNumber evidence="12">3.1.-.-</ecNumber>
        <ecNumber evidence="12">3.6.4.-</ecNumber>
    </submittedName>
</protein>
<organism evidence="12 13">
    <name type="scientific">Streptosporangium album</name>
    <dbReference type="NCBI Taxonomy" id="47479"/>
    <lineage>
        <taxon>Bacteria</taxon>
        <taxon>Bacillati</taxon>
        <taxon>Actinomycetota</taxon>
        <taxon>Actinomycetes</taxon>
        <taxon>Streptosporangiales</taxon>
        <taxon>Streptosporangiaceae</taxon>
        <taxon>Streptosporangium</taxon>
    </lineage>
</organism>
<dbReference type="InterPro" id="IPR050079">
    <property type="entry name" value="DEAD_box_RNA_helicase"/>
</dbReference>
<dbReference type="EC" id="3.6.4.-" evidence="12"/>
<dbReference type="InterPro" id="IPR011545">
    <property type="entry name" value="DEAD/DEAH_box_helicase_dom"/>
</dbReference>
<reference evidence="12 13" key="1">
    <citation type="submission" date="2020-08" db="EMBL/GenBank/DDBJ databases">
        <title>Sequencing the genomes of 1000 actinobacteria strains.</title>
        <authorList>
            <person name="Klenk H.-P."/>
        </authorList>
    </citation>
    <scope>NUCLEOTIDE SEQUENCE [LARGE SCALE GENOMIC DNA]</scope>
    <source>
        <strain evidence="12 13">DSM 43023</strain>
    </source>
</reference>
<keyword evidence="7 12" id="KW-0347">Helicase</keyword>
<dbReference type="GO" id="GO:0046872">
    <property type="term" value="F:metal ion binding"/>
    <property type="evidence" value="ECO:0007669"/>
    <property type="project" value="UniProtKB-KW"/>
</dbReference>
<evidence type="ECO:0000256" key="6">
    <source>
        <dbReference type="ARBA" id="ARBA00022801"/>
    </source>
</evidence>